<dbReference type="PANTHER" id="PTHR11839">
    <property type="entry name" value="UDP/ADP-SUGAR PYROPHOSPHATASE"/>
    <property type="match status" value="1"/>
</dbReference>
<dbReference type="Pfam" id="PF00293">
    <property type="entry name" value="NUDIX"/>
    <property type="match status" value="1"/>
</dbReference>
<organism evidence="4 5">
    <name type="scientific">Pyramidobacter piscolens W5455</name>
    <dbReference type="NCBI Taxonomy" id="352165"/>
    <lineage>
        <taxon>Bacteria</taxon>
        <taxon>Thermotogati</taxon>
        <taxon>Synergistota</taxon>
        <taxon>Synergistia</taxon>
        <taxon>Synergistales</taxon>
        <taxon>Dethiosulfovibrionaceae</taxon>
        <taxon>Pyramidobacter</taxon>
    </lineage>
</organism>
<dbReference type="PANTHER" id="PTHR11839:SF18">
    <property type="entry name" value="NUDIX HYDROLASE DOMAIN-CONTAINING PROTEIN"/>
    <property type="match status" value="1"/>
</dbReference>
<dbReference type="CDD" id="cd03424">
    <property type="entry name" value="NUDIX_ADPRase_Nudt5_UGPPase_Nudt14"/>
    <property type="match status" value="1"/>
</dbReference>
<evidence type="ECO:0000259" key="3">
    <source>
        <dbReference type="PROSITE" id="PS51462"/>
    </source>
</evidence>
<dbReference type="RefSeq" id="WP_009164468.1">
    <property type="nucleotide sequence ID" value="NZ_ADFP01000051.1"/>
</dbReference>
<dbReference type="InterPro" id="IPR015797">
    <property type="entry name" value="NUDIX_hydrolase-like_dom_sf"/>
</dbReference>
<proteinExistence type="predicted"/>
<dbReference type="EMBL" id="ADFP01000051">
    <property type="protein sequence ID" value="EFB91024.1"/>
    <property type="molecule type" value="Genomic_DNA"/>
</dbReference>
<dbReference type="GeneID" id="90985863"/>
<sequence>MERCLSSKRLYEGKILNLRVDQVEVSRNGCRATREVIEHRSDVAVLARDGEGCFLLVRQFRYPLNAEIIEIPAGVMERGEEPLQSAQRELREETGYRAAKWTPMPAIYSSPGFSDEKLFVFLAEELAWDPLRPDDDEDIALLRFDDGQARALLDSTEPQDAKTLMALAWYFARAK</sequence>
<keyword evidence="5" id="KW-1185">Reference proteome</keyword>
<dbReference type="Gene3D" id="3.90.79.10">
    <property type="entry name" value="Nucleoside Triphosphate Pyrophosphohydrolase"/>
    <property type="match status" value="1"/>
</dbReference>
<dbReference type="GO" id="GO:0016787">
    <property type="term" value="F:hydrolase activity"/>
    <property type="evidence" value="ECO:0007669"/>
    <property type="project" value="UniProtKB-KW"/>
</dbReference>
<dbReference type="Proteomes" id="UP000006462">
    <property type="component" value="Unassembled WGS sequence"/>
</dbReference>
<protein>
    <submittedName>
        <fullName evidence="4">Hydrolase, NUDIX family</fullName>
    </submittedName>
</protein>
<evidence type="ECO:0000256" key="2">
    <source>
        <dbReference type="ARBA" id="ARBA00022801"/>
    </source>
</evidence>
<accession>A0ABM9ZVV6</accession>
<dbReference type="InterPro" id="IPR000086">
    <property type="entry name" value="NUDIX_hydrolase_dom"/>
</dbReference>
<reference evidence="4 5" key="1">
    <citation type="submission" date="2009-12" db="EMBL/GenBank/DDBJ databases">
        <authorList>
            <person name="Shrivastava S."/>
            <person name="Madupu R."/>
            <person name="Durkin A.S."/>
            <person name="Torralba M."/>
            <person name="Methe B."/>
            <person name="Sutton G.G."/>
            <person name="Strausberg R.L."/>
            <person name="Nelson K.E."/>
        </authorList>
    </citation>
    <scope>NUCLEOTIDE SEQUENCE [LARGE SCALE GENOMIC DNA]</scope>
    <source>
        <strain evidence="4 5">W5455</strain>
    </source>
</reference>
<keyword evidence="2 4" id="KW-0378">Hydrolase</keyword>
<comment type="cofactor">
    <cofactor evidence="1">
        <name>Mg(2+)</name>
        <dbReference type="ChEBI" id="CHEBI:18420"/>
    </cofactor>
</comment>
<evidence type="ECO:0000313" key="4">
    <source>
        <dbReference type="EMBL" id="EFB91024.1"/>
    </source>
</evidence>
<dbReference type="PROSITE" id="PS51462">
    <property type="entry name" value="NUDIX"/>
    <property type="match status" value="1"/>
</dbReference>
<name>A0ABM9ZVV6_9BACT</name>
<gene>
    <name evidence="4" type="ORF">HMPREF7215_0616</name>
</gene>
<feature type="domain" description="Nudix hydrolase" evidence="3">
    <location>
        <begin position="37"/>
        <end position="166"/>
    </location>
</feature>
<dbReference type="SUPFAM" id="SSF55811">
    <property type="entry name" value="Nudix"/>
    <property type="match status" value="1"/>
</dbReference>
<evidence type="ECO:0000256" key="1">
    <source>
        <dbReference type="ARBA" id="ARBA00001946"/>
    </source>
</evidence>
<comment type="caution">
    <text evidence="4">The sequence shown here is derived from an EMBL/GenBank/DDBJ whole genome shotgun (WGS) entry which is preliminary data.</text>
</comment>
<evidence type="ECO:0000313" key="5">
    <source>
        <dbReference type="Proteomes" id="UP000006462"/>
    </source>
</evidence>